<comment type="caution">
    <text evidence="1">The sequence shown here is derived from an EMBL/GenBank/DDBJ whole genome shotgun (WGS) entry which is preliminary data.</text>
</comment>
<dbReference type="EMBL" id="JBBNAE010000001">
    <property type="protein sequence ID" value="KAK9155549.1"/>
    <property type="molecule type" value="Genomic_DNA"/>
</dbReference>
<name>A0AAP0KQC9_9MAGN</name>
<evidence type="ECO:0000313" key="1">
    <source>
        <dbReference type="EMBL" id="KAK9155549.1"/>
    </source>
</evidence>
<keyword evidence="2" id="KW-1185">Reference proteome</keyword>
<gene>
    <name evidence="1" type="ORF">Sjap_003029</name>
</gene>
<protein>
    <submittedName>
        <fullName evidence="1">Uncharacterized protein</fullName>
    </submittedName>
</protein>
<reference evidence="1 2" key="1">
    <citation type="submission" date="2024-01" db="EMBL/GenBank/DDBJ databases">
        <title>Genome assemblies of Stephania.</title>
        <authorList>
            <person name="Yang L."/>
        </authorList>
    </citation>
    <scope>NUCLEOTIDE SEQUENCE [LARGE SCALE GENOMIC DNA]</scope>
    <source>
        <strain evidence="1">QJT</strain>
        <tissue evidence="1">Leaf</tissue>
    </source>
</reference>
<organism evidence="1 2">
    <name type="scientific">Stephania japonica</name>
    <dbReference type="NCBI Taxonomy" id="461633"/>
    <lineage>
        <taxon>Eukaryota</taxon>
        <taxon>Viridiplantae</taxon>
        <taxon>Streptophyta</taxon>
        <taxon>Embryophyta</taxon>
        <taxon>Tracheophyta</taxon>
        <taxon>Spermatophyta</taxon>
        <taxon>Magnoliopsida</taxon>
        <taxon>Ranunculales</taxon>
        <taxon>Menispermaceae</taxon>
        <taxon>Menispermoideae</taxon>
        <taxon>Cissampelideae</taxon>
        <taxon>Stephania</taxon>
    </lineage>
</organism>
<dbReference type="AlphaFoldDB" id="A0AAP0KQC9"/>
<accession>A0AAP0KQC9</accession>
<dbReference type="Proteomes" id="UP001417504">
    <property type="component" value="Unassembled WGS sequence"/>
</dbReference>
<sequence>MNTDQFSCVQFSMRSMRLAPLRTPSRSSNSCSFLSSQITNGHILPQATKHHFLFTPMR</sequence>
<proteinExistence type="predicted"/>
<evidence type="ECO:0000313" key="2">
    <source>
        <dbReference type="Proteomes" id="UP001417504"/>
    </source>
</evidence>